<feature type="domain" description="THD" evidence="7">
    <location>
        <begin position="403"/>
        <end position="557"/>
    </location>
</feature>
<comment type="subcellular location">
    <subcellularLocation>
        <location evidence="1">Membrane</location>
    </subcellularLocation>
</comment>
<proteinExistence type="inferred from homology"/>
<keyword evidence="3" id="KW-0202">Cytokine</keyword>
<dbReference type="EMBL" id="JARBDR010000351">
    <property type="protein sequence ID" value="KAJ8313459.1"/>
    <property type="molecule type" value="Genomic_DNA"/>
</dbReference>
<dbReference type="Pfam" id="PF00229">
    <property type="entry name" value="TNF"/>
    <property type="match status" value="1"/>
</dbReference>
<evidence type="ECO:0000256" key="5">
    <source>
        <dbReference type="SAM" id="MobiDB-lite"/>
    </source>
</evidence>
<reference evidence="8 9" key="1">
    <citation type="submission" date="2022-12" db="EMBL/GenBank/DDBJ databases">
        <title>Chromosome-level genome of Tegillarca granosa.</title>
        <authorList>
            <person name="Kim J."/>
        </authorList>
    </citation>
    <scope>NUCLEOTIDE SEQUENCE [LARGE SCALE GENOMIC DNA]</scope>
    <source>
        <strain evidence="8">Teg-2019</strain>
        <tissue evidence="8">Adductor muscle</tissue>
    </source>
</reference>
<evidence type="ECO:0000256" key="3">
    <source>
        <dbReference type="ARBA" id="ARBA00022514"/>
    </source>
</evidence>
<dbReference type="Gene3D" id="3.40.50.1240">
    <property type="entry name" value="Phosphoglycerate mutase-like"/>
    <property type="match status" value="1"/>
</dbReference>
<name>A0ABQ9F7V9_TEGGR</name>
<evidence type="ECO:0000256" key="4">
    <source>
        <dbReference type="ARBA" id="ARBA00023136"/>
    </source>
</evidence>
<evidence type="ECO:0000259" key="7">
    <source>
        <dbReference type="PROSITE" id="PS50049"/>
    </source>
</evidence>
<keyword evidence="9" id="KW-1185">Reference proteome</keyword>
<evidence type="ECO:0000256" key="1">
    <source>
        <dbReference type="ARBA" id="ARBA00004370"/>
    </source>
</evidence>
<evidence type="ECO:0000313" key="9">
    <source>
        <dbReference type="Proteomes" id="UP001217089"/>
    </source>
</evidence>
<evidence type="ECO:0000256" key="2">
    <source>
        <dbReference type="ARBA" id="ARBA00008670"/>
    </source>
</evidence>
<dbReference type="InterPro" id="IPR029033">
    <property type="entry name" value="His_PPase_superfam"/>
</dbReference>
<dbReference type="PROSITE" id="PS50049">
    <property type="entry name" value="THD_2"/>
    <property type="match status" value="1"/>
</dbReference>
<sequence>MDDIDKMSDQEQESSQNLLRNGIKPKNVNKTNNGSMSLNGVSSNNGEKYYYDYQKLHEEFLRLRRYLYGLTVISIFGIVILIIVVAILFANLSHDVANHSHQPKVGEEISKMLEREELCISCENIKLGPSVEEDKMLDTFIRKHDPDSHDGEQCCVETSKQLLTMLELVENKQEYVGQRLKDLNFPYTDSLQFFQDGARIEAAFKKYFHRADPKQKTDSYEIFVCHANVIRYFQESSQNLLRNGIKPKIVNKTNNGSMSLNGVSSNNGEKYYYDYQKLHEEFLRLRRYLYGLTVIFIFGVPRCRQSFPPTKVGEEISKMLEREELCISCENIKLGPSVEEDKMLDTFIRKHDPDSHDGEQCCVETSKQLLTMLELFIEKRYRQEMARGNIKIPVSPETESDRPAAHLMGSVSRLDQDPVPGQQFPISSWIYDVDLAFTNRVEYRHGRIVVPSDGLYYVYSQVSFLEFFRRGNTASFGNSLSHYIYRYNIIYSNGGEENLIQNSITKCWGRNQQFGEYTSYLGALFYLRKGDELFVKVSNLTLVAREPKLNYFGLFKLS</sequence>
<evidence type="ECO:0000313" key="8">
    <source>
        <dbReference type="EMBL" id="KAJ8313459.1"/>
    </source>
</evidence>
<feature type="compositionally biased region" description="Polar residues" evidence="5">
    <location>
        <begin position="28"/>
        <end position="40"/>
    </location>
</feature>
<comment type="similarity">
    <text evidence="2">Belongs to the tumor necrosis factor family.</text>
</comment>
<dbReference type="PANTHER" id="PTHR11471:SF13">
    <property type="entry name" value="TNF FAMILY PROFILE DOMAIN-CONTAINING PROTEIN"/>
    <property type="match status" value="1"/>
</dbReference>
<comment type="caution">
    <text evidence="8">The sequence shown here is derived from an EMBL/GenBank/DDBJ whole genome shotgun (WGS) entry which is preliminary data.</text>
</comment>
<keyword evidence="6" id="KW-0812">Transmembrane</keyword>
<dbReference type="Gene3D" id="2.60.120.40">
    <property type="match status" value="1"/>
</dbReference>
<accession>A0ABQ9F7V9</accession>
<keyword evidence="4 6" id="KW-0472">Membrane</keyword>
<dbReference type="PANTHER" id="PTHR11471">
    <property type="entry name" value="TUMOR NECROSIS FACTOR FAMILY MEMBER"/>
    <property type="match status" value="1"/>
</dbReference>
<feature type="region of interest" description="Disordered" evidence="5">
    <location>
        <begin position="1"/>
        <end position="40"/>
    </location>
</feature>
<dbReference type="CDD" id="cd00184">
    <property type="entry name" value="TNF"/>
    <property type="match status" value="1"/>
</dbReference>
<dbReference type="Proteomes" id="UP001217089">
    <property type="component" value="Unassembled WGS sequence"/>
</dbReference>
<feature type="transmembrane region" description="Helical" evidence="6">
    <location>
        <begin position="66"/>
        <end position="90"/>
    </location>
</feature>
<dbReference type="InterPro" id="IPR006052">
    <property type="entry name" value="TNF_dom"/>
</dbReference>
<dbReference type="SUPFAM" id="SSF49842">
    <property type="entry name" value="TNF-like"/>
    <property type="match status" value="1"/>
</dbReference>
<dbReference type="InterPro" id="IPR008983">
    <property type="entry name" value="Tumour_necrosis_fac-like_dom"/>
</dbReference>
<keyword evidence="6" id="KW-1133">Transmembrane helix</keyword>
<evidence type="ECO:0000256" key="6">
    <source>
        <dbReference type="SAM" id="Phobius"/>
    </source>
</evidence>
<dbReference type="SMART" id="SM00207">
    <property type="entry name" value="TNF"/>
    <property type="match status" value="1"/>
</dbReference>
<gene>
    <name evidence="8" type="ORF">KUTeg_008982</name>
</gene>
<protein>
    <recommendedName>
        <fullName evidence="7">THD domain-containing protein</fullName>
    </recommendedName>
</protein>
<organism evidence="8 9">
    <name type="scientific">Tegillarca granosa</name>
    <name type="common">Malaysian cockle</name>
    <name type="synonym">Anadara granosa</name>
    <dbReference type="NCBI Taxonomy" id="220873"/>
    <lineage>
        <taxon>Eukaryota</taxon>
        <taxon>Metazoa</taxon>
        <taxon>Spiralia</taxon>
        <taxon>Lophotrochozoa</taxon>
        <taxon>Mollusca</taxon>
        <taxon>Bivalvia</taxon>
        <taxon>Autobranchia</taxon>
        <taxon>Pteriomorphia</taxon>
        <taxon>Arcoida</taxon>
        <taxon>Arcoidea</taxon>
        <taxon>Arcidae</taxon>
        <taxon>Tegillarca</taxon>
    </lineage>
</organism>